<dbReference type="VEuPathDB" id="TrichDB:TVAG_133130"/>
<dbReference type="RefSeq" id="XP_001321478.1">
    <property type="nucleotide sequence ID" value="XM_001321443.1"/>
</dbReference>
<proteinExistence type="predicted"/>
<organism evidence="3 4">
    <name type="scientific">Trichomonas vaginalis (strain ATCC PRA-98 / G3)</name>
    <dbReference type="NCBI Taxonomy" id="412133"/>
    <lineage>
        <taxon>Eukaryota</taxon>
        <taxon>Metamonada</taxon>
        <taxon>Parabasalia</taxon>
        <taxon>Trichomonadida</taxon>
        <taxon>Trichomonadidae</taxon>
        <taxon>Trichomonas</taxon>
    </lineage>
</organism>
<dbReference type="VEuPathDB" id="TrichDB:TVAGG3_0905740"/>
<sequence length="202" mass="23576">MNFDAPVSELIAKIGEMQAEKIRLEGEYESMKLQFDRDIKQYKDKVFSARKKLKEVQFEADLSETQIVYKKPIRQHQFNVFDREIKIENSKTTAALQAAQQDYELTSKSLQDEIKSLLNQAKKKKKTLDTLISNIENLKQSNKSLKSDIKQLRSELDRVQADSHQKTDQISKYHEQNKKLTARAESIVNKRYKPKSQTVKIP</sequence>
<dbReference type="Proteomes" id="UP000001542">
    <property type="component" value="Unassembled WGS sequence"/>
</dbReference>
<feature type="coiled-coil region" evidence="1">
    <location>
        <begin position="7"/>
        <end position="34"/>
    </location>
</feature>
<dbReference type="SMR" id="A2EDJ0"/>
<gene>
    <name evidence="3" type="ORF">TVAG_133130</name>
</gene>
<feature type="compositionally biased region" description="Basic and acidic residues" evidence="2">
    <location>
        <begin position="156"/>
        <end position="178"/>
    </location>
</feature>
<keyword evidence="1" id="KW-0175">Coiled coil</keyword>
<keyword evidence="4" id="KW-1185">Reference proteome</keyword>
<dbReference type="InParanoid" id="A2EDJ0"/>
<dbReference type="AlphaFoldDB" id="A2EDJ0"/>
<dbReference type="EMBL" id="DS113361">
    <property type="protein sequence ID" value="EAY09255.1"/>
    <property type="molecule type" value="Genomic_DNA"/>
</dbReference>
<evidence type="ECO:0000313" key="4">
    <source>
        <dbReference type="Proteomes" id="UP000001542"/>
    </source>
</evidence>
<evidence type="ECO:0000256" key="2">
    <source>
        <dbReference type="SAM" id="MobiDB-lite"/>
    </source>
</evidence>
<reference evidence="3" key="2">
    <citation type="journal article" date="2007" name="Science">
        <title>Draft genome sequence of the sexually transmitted pathogen Trichomonas vaginalis.</title>
        <authorList>
            <person name="Carlton J.M."/>
            <person name="Hirt R.P."/>
            <person name="Silva J.C."/>
            <person name="Delcher A.L."/>
            <person name="Schatz M."/>
            <person name="Zhao Q."/>
            <person name="Wortman J.R."/>
            <person name="Bidwell S.L."/>
            <person name="Alsmark U.C.M."/>
            <person name="Besteiro S."/>
            <person name="Sicheritz-Ponten T."/>
            <person name="Noel C.J."/>
            <person name="Dacks J.B."/>
            <person name="Foster P.G."/>
            <person name="Simillion C."/>
            <person name="Van de Peer Y."/>
            <person name="Miranda-Saavedra D."/>
            <person name="Barton G.J."/>
            <person name="Westrop G.D."/>
            <person name="Mueller S."/>
            <person name="Dessi D."/>
            <person name="Fiori P.L."/>
            <person name="Ren Q."/>
            <person name="Paulsen I."/>
            <person name="Zhang H."/>
            <person name="Bastida-Corcuera F.D."/>
            <person name="Simoes-Barbosa A."/>
            <person name="Brown M.T."/>
            <person name="Hayes R.D."/>
            <person name="Mukherjee M."/>
            <person name="Okumura C.Y."/>
            <person name="Schneider R."/>
            <person name="Smith A.J."/>
            <person name="Vanacova S."/>
            <person name="Villalvazo M."/>
            <person name="Haas B.J."/>
            <person name="Pertea M."/>
            <person name="Feldblyum T.V."/>
            <person name="Utterback T.R."/>
            <person name="Shu C.L."/>
            <person name="Osoegawa K."/>
            <person name="de Jong P.J."/>
            <person name="Hrdy I."/>
            <person name="Horvathova L."/>
            <person name="Zubacova Z."/>
            <person name="Dolezal P."/>
            <person name="Malik S.B."/>
            <person name="Logsdon J.M. Jr."/>
            <person name="Henze K."/>
            <person name="Gupta A."/>
            <person name="Wang C.C."/>
            <person name="Dunne R.L."/>
            <person name="Upcroft J.A."/>
            <person name="Upcroft P."/>
            <person name="White O."/>
            <person name="Salzberg S.L."/>
            <person name="Tang P."/>
            <person name="Chiu C.-H."/>
            <person name="Lee Y.-S."/>
            <person name="Embley T.M."/>
            <person name="Coombs G.H."/>
            <person name="Mottram J.C."/>
            <person name="Tachezy J."/>
            <person name="Fraser-Liggett C.M."/>
            <person name="Johnson P.J."/>
        </authorList>
    </citation>
    <scope>NUCLEOTIDE SEQUENCE [LARGE SCALE GENOMIC DNA]</scope>
    <source>
        <strain evidence="3">G3</strain>
    </source>
</reference>
<protein>
    <submittedName>
        <fullName evidence="3">Myh10 protein, putative</fullName>
    </submittedName>
</protein>
<evidence type="ECO:0000313" key="3">
    <source>
        <dbReference type="EMBL" id="EAY09255.1"/>
    </source>
</evidence>
<feature type="region of interest" description="Disordered" evidence="2">
    <location>
        <begin position="156"/>
        <end position="202"/>
    </location>
</feature>
<reference evidence="3" key="1">
    <citation type="submission" date="2006-10" db="EMBL/GenBank/DDBJ databases">
        <authorList>
            <person name="Amadeo P."/>
            <person name="Zhao Q."/>
            <person name="Wortman J."/>
            <person name="Fraser-Liggett C."/>
            <person name="Carlton J."/>
        </authorList>
    </citation>
    <scope>NUCLEOTIDE SEQUENCE</scope>
    <source>
        <strain evidence="3">G3</strain>
    </source>
</reference>
<dbReference type="KEGG" id="tva:4767208"/>
<accession>A2EDJ0</accession>
<evidence type="ECO:0000256" key="1">
    <source>
        <dbReference type="SAM" id="Coils"/>
    </source>
</evidence>
<name>A2EDJ0_TRIV3</name>